<dbReference type="GO" id="GO:0005840">
    <property type="term" value="C:ribosome"/>
    <property type="evidence" value="ECO:0007669"/>
    <property type="project" value="UniProtKB-KW"/>
</dbReference>
<gene>
    <name evidence="3" type="ORF">FHR94_000444</name>
</gene>
<accession>A0A839V1J8</accession>
<keyword evidence="4" id="KW-1185">Reference proteome</keyword>
<dbReference type="Pfam" id="PF08378">
    <property type="entry name" value="NERD"/>
    <property type="match status" value="1"/>
</dbReference>
<reference evidence="3 4" key="1">
    <citation type="submission" date="2020-08" db="EMBL/GenBank/DDBJ databases">
        <title>Genomic Encyclopedia of Type Strains, Phase III (KMG-III): the genomes of soil and plant-associated and newly described type strains.</title>
        <authorList>
            <person name="Whitman W."/>
        </authorList>
    </citation>
    <scope>NUCLEOTIDE SEQUENCE [LARGE SCALE GENOMIC DNA]</scope>
    <source>
        <strain evidence="3 4">CECT 7282</strain>
    </source>
</reference>
<evidence type="ECO:0000256" key="1">
    <source>
        <dbReference type="SAM" id="MobiDB-lite"/>
    </source>
</evidence>
<comment type="caution">
    <text evidence="3">The sequence shown here is derived from an EMBL/GenBank/DDBJ whole genome shotgun (WGS) entry which is preliminary data.</text>
</comment>
<dbReference type="RefSeq" id="WP_183323988.1">
    <property type="nucleotide sequence ID" value="NZ_JACHXP010000002.1"/>
</dbReference>
<feature type="compositionally biased region" description="Low complexity" evidence="1">
    <location>
        <begin position="215"/>
        <end position="232"/>
    </location>
</feature>
<organism evidence="3 4">
    <name type="scientific">Halomonas cerina</name>
    <dbReference type="NCBI Taxonomy" id="447424"/>
    <lineage>
        <taxon>Bacteria</taxon>
        <taxon>Pseudomonadati</taxon>
        <taxon>Pseudomonadota</taxon>
        <taxon>Gammaproteobacteria</taxon>
        <taxon>Oceanospirillales</taxon>
        <taxon>Halomonadaceae</taxon>
        <taxon>Halomonas</taxon>
    </lineage>
</organism>
<feature type="domain" description="NERD" evidence="2">
    <location>
        <begin position="18"/>
        <end position="135"/>
    </location>
</feature>
<dbReference type="AlphaFoldDB" id="A0A839V1J8"/>
<dbReference type="PROSITE" id="PS50965">
    <property type="entry name" value="NERD"/>
    <property type="match status" value="1"/>
</dbReference>
<proteinExistence type="predicted"/>
<keyword evidence="3" id="KW-0689">Ribosomal protein</keyword>
<protein>
    <submittedName>
        <fullName evidence="3">Ribosomal protein S27E</fullName>
    </submittedName>
</protein>
<evidence type="ECO:0000313" key="3">
    <source>
        <dbReference type="EMBL" id="MBB3189222.1"/>
    </source>
</evidence>
<sequence length="331" mass="35892">MILKDKDAFTGNDRRGYYGHKQEQDVAFYLRREFANDQQVSIFNDLTLSHGGENAQIDHLVIHPFGFIVIESKSIHGTVSVNAQGEWSRSYRGEWAGMPSPIRQAELQQSLLKSLLSNNVERFIGKLLGIQGQVGGRTWDVLCAVSSSAILTRETMPRPVGKVVVKSEFIADHVRKIIGPTGALSVLSTKPRFSAAEMSAMGRFLLDHDAANRRAPTAADAPAATATQAADPGLARESARPKRQPATDVQQAGNANESRLRCKGCNESATLEGRYGKFGYYVKCGACGTNTSMKSACSACGSRDVRVSKRGGTYTATCGDCRHQSIVFQAS</sequence>
<name>A0A839V1J8_9GAMM</name>
<dbReference type="Proteomes" id="UP000547614">
    <property type="component" value="Unassembled WGS sequence"/>
</dbReference>
<evidence type="ECO:0000259" key="2">
    <source>
        <dbReference type="PROSITE" id="PS50965"/>
    </source>
</evidence>
<keyword evidence="3" id="KW-0687">Ribonucleoprotein</keyword>
<feature type="region of interest" description="Disordered" evidence="1">
    <location>
        <begin position="215"/>
        <end position="255"/>
    </location>
</feature>
<evidence type="ECO:0000313" key="4">
    <source>
        <dbReference type="Proteomes" id="UP000547614"/>
    </source>
</evidence>
<dbReference type="InterPro" id="IPR011528">
    <property type="entry name" value="NERD"/>
</dbReference>
<dbReference type="EMBL" id="JACHXP010000002">
    <property type="protein sequence ID" value="MBB3189222.1"/>
    <property type="molecule type" value="Genomic_DNA"/>
</dbReference>